<evidence type="ECO:0000313" key="1">
    <source>
        <dbReference type="EMBL" id="QEV42788.1"/>
    </source>
</evidence>
<proteinExistence type="predicted"/>
<dbReference type="InterPro" id="IPR018062">
    <property type="entry name" value="HTH_AraC-typ_CS"/>
</dbReference>
<organism evidence="1 2">
    <name type="scientific">Streptomyces nodosus</name>
    <dbReference type="NCBI Taxonomy" id="40318"/>
    <lineage>
        <taxon>Bacteria</taxon>
        <taxon>Bacillati</taxon>
        <taxon>Actinomycetota</taxon>
        <taxon>Actinomycetes</taxon>
        <taxon>Kitasatosporales</taxon>
        <taxon>Streptomycetaceae</taxon>
        <taxon>Streptomyces</taxon>
    </lineage>
</organism>
<reference evidence="1 2" key="1">
    <citation type="submission" date="2017-09" db="EMBL/GenBank/DDBJ databases">
        <title>Streptomyces genome completion.</title>
        <authorList>
            <person name="Lee N."/>
            <person name="Cho B.-K."/>
        </authorList>
    </citation>
    <scope>NUCLEOTIDE SEQUENCE [LARGE SCALE GENOMIC DNA]</scope>
    <source>
        <strain evidence="1 2">ATCC 14899</strain>
    </source>
</reference>
<dbReference type="InterPro" id="IPR032783">
    <property type="entry name" value="AraC_lig"/>
</dbReference>
<protein>
    <submittedName>
        <fullName evidence="1">AraC family transcriptional regulator</fullName>
    </submittedName>
</protein>
<dbReference type="InterPro" id="IPR009057">
    <property type="entry name" value="Homeodomain-like_sf"/>
</dbReference>
<dbReference type="PROSITE" id="PS01124">
    <property type="entry name" value="HTH_ARAC_FAMILY_2"/>
    <property type="match status" value="1"/>
</dbReference>
<sequence length="324" mass="33954">MDPLIDVLALVDMRSARFARLEAAEAWAMSFPGYQHIKLGAVLKGSCRVETDGAAPVLAGEGDCYLLGNGRPYRLSSAPGVPARPSSDVFAGFTEGGTVRLGAPGKPPHTVVVGCGFHLDPANAAVLMDVLPSMVHIPASSDPAGSIRTALDMLRRESASSALGSALVVEQLAHIVLVQVLRSHVAAQGPTGGAWLTALADPAIGAVLALIHETPARPWTVADLATEAGMSRSHFATRFSDLVGTPPLEYVAGWRIRSAARDLRAGSRTVASIATQWGYGSESSFSHAFKRVIGMAPGQYRTETQRRTHVTEAGAEDRASTPGS</sequence>
<dbReference type="GO" id="GO:0003700">
    <property type="term" value="F:DNA-binding transcription factor activity"/>
    <property type="evidence" value="ECO:0007669"/>
    <property type="project" value="InterPro"/>
</dbReference>
<dbReference type="AlphaFoldDB" id="A0A5P2WAZ2"/>
<dbReference type="RefSeq" id="WP_052454454.1">
    <property type="nucleotide sequence ID" value="NZ_CP009313.1"/>
</dbReference>
<dbReference type="Pfam" id="PF12852">
    <property type="entry name" value="Cupin_6"/>
    <property type="match status" value="1"/>
</dbReference>
<dbReference type="InterPro" id="IPR018060">
    <property type="entry name" value="HTH_AraC"/>
</dbReference>
<dbReference type="GO" id="GO:0043565">
    <property type="term" value="F:sequence-specific DNA binding"/>
    <property type="evidence" value="ECO:0007669"/>
    <property type="project" value="InterPro"/>
</dbReference>
<dbReference type="OrthoDB" id="241790at2"/>
<dbReference type="PROSITE" id="PS00041">
    <property type="entry name" value="HTH_ARAC_FAMILY_1"/>
    <property type="match status" value="1"/>
</dbReference>
<dbReference type="KEGG" id="snq:CP978_33405"/>
<gene>
    <name evidence="1" type="ORF">CP978_33405</name>
</gene>
<dbReference type="InterPro" id="IPR050204">
    <property type="entry name" value="AraC_XylS_family_regulators"/>
</dbReference>
<dbReference type="Pfam" id="PF12833">
    <property type="entry name" value="HTH_18"/>
    <property type="match status" value="1"/>
</dbReference>
<dbReference type="PRINTS" id="PR00032">
    <property type="entry name" value="HTHARAC"/>
</dbReference>
<dbReference type="EMBL" id="CP023747">
    <property type="protein sequence ID" value="QEV42788.1"/>
    <property type="molecule type" value="Genomic_DNA"/>
</dbReference>
<dbReference type="Proteomes" id="UP000325763">
    <property type="component" value="Chromosome"/>
</dbReference>
<dbReference type="Gene3D" id="1.10.10.60">
    <property type="entry name" value="Homeodomain-like"/>
    <property type="match status" value="2"/>
</dbReference>
<dbReference type="SMART" id="SM00342">
    <property type="entry name" value="HTH_ARAC"/>
    <property type="match status" value="1"/>
</dbReference>
<dbReference type="PANTHER" id="PTHR46796:SF7">
    <property type="entry name" value="ARAC FAMILY TRANSCRIPTIONAL REGULATOR"/>
    <property type="match status" value="1"/>
</dbReference>
<dbReference type="PANTHER" id="PTHR46796">
    <property type="entry name" value="HTH-TYPE TRANSCRIPTIONAL ACTIVATOR RHAS-RELATED"/>
    <property type="match status" value="1"/>
</dbReference>
<dbReference type="InterPro" id="IPR020449">
    <property type="entry name" value="Tscrpt_reg_AraC-type_HTH"/>
</dbReference>
<dbReference type="SUPFAM" id="SSF46689">
    <property type="entry name" value="Homeodomain-like"/>
    <property type="match status" value="2"/>
</dbReference>
<name>A0A5P2WAZ2_9ACTN</name>
<accession>A0A5P2WAZ2</accession>
<evidence type="ECO:0000313" key="2">
    <source>
        <dbReference type="Proteomes" id="UP000325763"/>
    </source>
</evidence>